<dbReference type="GO" id="GO:0004674">
    <property type="term" value="F:protein serine/threonine kinase activity"/>
    <property type="evidence" value="ECO:0007669"/>
    <property type="project" value="UniProtKB-KW"/>
</dbReference>
<dbReference type="GO" id="GO:0016020">
    <property type="term" value="C:membrane"/>
    <property type="evidence" value="ECO:0007669"/>
    <property type="project" value="UniProtKB-SubCell"/>
</dbReference>
<comment type="similarity">
    <text evidence="19">Belongs to the protein kinase superfamily.</text>
</comment>
<evidence type="ECO:0000256" key="20">
    <source>
        <dbReference type="SAM" id="MobiDB-lite"/>
    </source>
</evidence>
<evidence type="ECO:0000256" key="10">
    <source>
        <dbReference type="ARBA" id="ARBA00022777"/>
    </source>
</evidence>
<keyword evidence="10 22" id="KW-0418">Kinase</keyword>
<reference evidence="22" key="2">
    <citation type="journal article" date="2024" name="Plant">
        <title>Genomic evolution and insights into agronomic trait innovations of Sesamum species.</title>
        <authorList>
            <person name="Miao H."/>
            <person name="Wang L."/>
            <person name="Qu L."/>
            <person name="Liu H."/>
            <person name="Sun Y."/>
            <person name="Le M."/>
            <person name="Wang Q."/>
            <person name="Wei S."/>
            <person name="Zheng Y."/>
            <person name="Lin W."/>
            <person name="Duan Y."/>
            <person name="Cao H."/>
            <person name="Xiong S."/>
            <person name="Wang X."/>
            <person name="Wei L."/>
            <person name="Li C."/>
            <person name="Ma Q."/>
            <person name="Ju M."/>
            <person name="Zhao R."/>
            <person name="Li G."/>
            <person name="Mu C."/>
            <person name="Tian Q."/>
            <person name="Mei H."/>
            <person name="Zhang T."/>
            <person name="Gao T."/>
            <person name="Zhang H."/>
        </authorList>
    </citation>
    <scope>NUCLEOTIDE SEQUENCE</scope>
    <source>
        <strain evidence="22">KEN8</strain>
    </source>
</reference>
<protein>
    <recommendedName>
        <fullName evidence="2">non-specific serine/threonine protein kinase</fullName>
        <ecNumber evidence="2">2.7.11.1</ecNumber>
    </recommendedName>
</protein>
<dbReference type="InterPro" id="IPR017441">
    <property type="entry name" value="Protein_kinase_ATP_BS"/>
</dbReference>
<evidence type="ECO:0000256" key="13">
    <source>
        <dbReference type="ARBA" id="ARBA00023136"/>
    </source>
</evidence>
<gene>
    <name evidence="22" type="ORF">Scaly_0442700</name>
</gene>
<dbReference type="Gene3D" id="3.30.200.20">
    <property type="entry name" value="Phosphorylase Kinase, domain 1"/>
    <property type="match status" value="1"/>
</dbReference>
<comment type="subcellular location">
    <subcellularLocation>
        <location evidence="1">Membrane</location>
        <topology evidence="1">Single-pass membrane protein</topology>
    </subcellularLocation>
</comment>
<feature type="domain" description="Protein kinase" evidence="21">
    <location>
        <begin position="37"/>
        <end position="327"/>
    </location>
</feature>
<sequence length="391" mass="43229">MNKEDADSELGEGESLSWKFTPFQKLNFSVEQILRCLVEANAIGKGCSGIVYRAELDNGEVIAVKKLWPTTVQAGYNCQNDQLGMSGVRDSFSTEVKTLGSIRHKNIVKFLGCCWNQNTRLLMYDYMPNGSLGSLLHERNVGCLEWDVRYRIILGAAQGLAYLHHDCVPPIVHRDIKANNILIGLDFEPYIADFGLAKLVDDGDFARSSNTVAGSYGYIAPEYGYMMKITEKSDVYSYGVVVLEVLTGKQPIDPTIPDGLHIVDWVRQKRGGTEVLDPSLRLRPEPEIQEMMQTLGVAMLCVQPSPDDRPTMKDIAAMLKEIRHEREESSKDVLIKGSTQADDAERNKSSNGGGPSSAMQSFYLQSNNSSFSASSLLNSASSTGKFGFNKQ</sequence>
<proteinExistence type="inferred from homology"/>
<feature type="region of interest" description="Disordered" evidence="20">
    <location>
        <begin position="327"/>
        <end position="361"/>
    </location>
</feature>
<keyword evidence="5" id="KW-0808">Transferase</keyword>
<comment type="catalytic activity">
    <reaction evidence="16">
        <text>L-threonyl-[protein] + ATP = O-phospho-L-threonyl-[protein] + ADP + H(+)</text>
        <dbReference type="Rhea" id="RHEA:46608"/>
        <dbReference type="Rhea" id="RHEA-COMP:11060"/>
        <dbReference type="Rhea" id="RHEA-COMP:11605"/>
        <dbReference type="ChEBI" id="CHEBI:15378"/>
        <dbReference type="ChEBI" id="CHEBI:30013"/>
        <dbReference type="ChEBI" id="CHEBI:30616"/>
        <dbReference type="ChEBI" id="CHEBI:61977"/>
        <dbReference type="ChEBI" id="CHEBI:456216"/>
        <dbReference type="EC" id="2.7.11.1"/>
    </reaction>
</comment>
<dbReference type="FunFam" id="1.10.510.10:FF:000276">
    <property type="entry name" value="LRR receptor-like serine/threonine-protein kinase RCH1"/>
    <property type="match status" value="1"/>
</dbReference>
<dbReference type="SMART" id="SM00220">
    <property type="entry name" value="S_TKc"/>
    <property type="match status" value="1"/>
</dbReference>
<dbReference type="Gene3D" id="1.10.510.10">
    <property type="entry name" value="Transferase(Phosphotransferase) domain 1"/>
    <property type="match status" value="1"/>
</dbReference>
<dbReference type="PANTHER" id="PTHR48005">
    <property type="entry name" value="LEUCINE RICH REPEAT KINASE 2"/>
    <property type="match status" value="1"/>
</dbReference>
<evidence type="ECO:0000256" key="5">
    <source>
        <dbReference type="ARBA" id="ARBA00022679"/>
    </source>
</evidence>
<dbReference type="FunFam" id="3.30.200.20:FF:000517">
    <property type="entry name" value="probable LRR receptor-like serine/threonine-protein kinase At1g34110"/>
    <property type="match status" value="1"/>
</dbReference>
<comment type="catalytic activity">
    <reaction evidence="17">
        <text>L-seryl-[protein] + ATP = O-phospho-L-seryl-[protein] + ADP + H(+)</text>
        <dbReference type="Rhea" id="RHEA:17989"/>
        <dbReference type="Rhea" id="RHEA-COMP:9863"/>
        <dbReference type="Rhea" id="RHEA-COMP:11604"/>
        <dbReference type="ChEBI" id="CHEBI:15378"/>
        <dbReference type="ChEBI" id="CHEBI:29999"/>
        <dbReference type="ChEBI" id="CHEBI:30616"/>
        <dbReference type="ChEBI" id="CHEBI:83421"/>
        <dbReference type="ChEBI" id="CHEBI:456216"/>
        <dbReference type="EC" id="2.7.11.1"/>
    </reaction>
</comment>
<dbReference type="SUPFAM" id="SSF56112">
    <property type="entry name" value="Protein kinase-like (PK-like)"/>
    <property type="match status" value="1"/>
</dbReference>
<keyword evidence="3 19" id="KW-0723">Serine/threonine-protein kinase</keyword>
<dbReference type="InterPro" id="IPR000719">
    <property type="entry name" value="Prot_kinase_dom"/>
</dbReference>
<dbReference type="AlphaFoldDB" id="A0AAW2SGT2"/>
<keyword evidence="7" id="KW-0732">Signal</keyword>
<evidence type="ECO:0000256" key="4">
    <source>
        <dbReference type="ARBA" id="ARBA00022614"/>
    </source>
</evidence>
<evidence type="ECO:0000256" key="18">
    <source>
        <dbReference type="PROSITE-ProRule" id="PRU10141"/>
    </source>
</evidence>
<dbReference type="EC" id="2.7.11.1" evidence="2"/>
<evidence type="ECO:0000256" key="9">
    <source>
        <dbReference type="ARBA" id="ARBA00022741"/>
    </source>
</evidence>
<reference evidence="22" key="1">
    <citation type="submission" date="2020-06" db="EMBL/GenBank/DDBJ databases">
        <authorList>
            <person name="Li T."/>
            <person name="Hu X."/>
            <person name="Zhang T."/>
            <person name="Song X."/>
            <person name="Zhang H."/>
            <person name="Dai N."/>
            <person name="Sheng W."/>
            <person name="Hou X."/>
            <person name="Wei L."/>
        </authorList>
    </citation>
    <scope>NUCLEOTIDE SEQUENCE</scope>
    <source>
        <strain evidence="22">KEN8</strain>
        <tissue evidence="22">Leaf</tissue>
    </source>
</reference>
<dbReference type="PROSITE" id="PS00107">
    <property type="entry name" value="PROTEIN_KINASE_ATP"/>
    <property type="match status" value="1"/>
</dbReference>
<dbReference type="GO" id="GO:0005524">
    <property type="term" value="F:ATP binding"/>
    <property type="evidence" value="ECO:0007669"/>
    <property type="project" value="UniProtKB-UniRule"/>
</dbReference>
<keyword evidence="14 22" id="KW-0675">Receptor</keyword>
<keyword evidence="9 18" id="KW-0547">Nucleotide-binding</keyword>
<evidence type="ECO:0000256" key="7">
    <source>
        <dbReference type="ARBA" id="ARBA00022729"/>
    </source>
</evidence>
<evidence type="ECO:0000256" key="8">
    <source>
        <dbReference type="ARBA" id="ARBA00022737"/>
    </source>
</evidence>
<dbReference type="PANTHER" id="PTHR48005:SF13">
    <property type="entry name" value="SERINE_THREONINE-PROTEIN KINASE DDB_G0278509-RELATED"/>
    <property type="match status" value="1"/>
</dbReference>
<name>A0AAW2SGT2_9LAMI</name>
<keyword evidence="11 18" id="KW-0067">ATP-binding</keyword>
<feature type="binding site" evidence="18">
    <location>
        <position position="66"/>
    </location>
    <ligand>
        <name>ATP</name>
        <dbReference type="ChEBI" id="CHEBI:30616"/>
    </ligand>
</feature>
<evidence type="ECO:0000256" key="12">
    <source>
        <dbReference type="ARBA" id="ARBA00022989"/>
    </source>
</evidence>
<dbReference type="InterPro" id="IPR011009">
    <property type="entry name" value="Kinase-like_dom_sf"/>
</dbReference>
<keyword evidence="12" id="KW-1133">Transmembrane helix</keyword>
<keyword evidence="6" id="KW-0812">Transmembrane</keyword>
<evidence type="ECO:0000256" key="2">
    <source>
        <dbReference type="ARBA" id="ARBA00012513"/>
    </source>
</evidence>
<evidence type="ECO:0000256" key="3">
    <source>
        <dbReference type="ARBA" id="ARBA00022527"/>
    </source>
</evidence>
<dbReference type="InterPro" id="IPR051420">
    <property type="entry name" value="Ser_Thr_Kinases_DiverseReg"/>
</dbReference>
<keyword evidence="8" id="KW-0677">Repeat</keyword>
<evidence type="ECO:0000259" key="21">
    <source>
        <dbReference type="PROSITE" id="PS50011"/>
    </source>
</evidence>
<dbReference type="PROSITE" id="PS50011">
    <property type="entry name" value="PROTEIN_KINASE_DOM"/>
    <property type="match status" value="1"/>
</dbReference>
<keyword evidence="15" id="KW-0325">Glycoprotein</keyword>
<dbReference type="InterPro" id="IPR008271">
    <property type="entry name" value="Ser/Thr_kinase_AS"/>
</dbReference>
<accession>A0AAW2SGT2</accession>
<keyword evidence="4" id="KW-0433">Leucine-rich repeat</keyword>
<dbReference type="GO" id="GO:0001653">
    <property type="term" value="F:peptide receptor activity"/>
    <property type="evidence" value="ECO:0007669"/>
    <property type="project" value="UniProtKB-ARBA"/>
</dbReference>
<keyword evidence="13" id="KW-0472">Membrane</keyword>
<evidence type="ECO:0000256" key="14">
    <source>
        <dbReference type="ARBA" id="ARBA00023170"/>
    </source>
</evidence>
<evidence type="ECO:0000256" key="19">
    <source>
        <dbReference type="RuleBase" id="RU000304"/>
    </source>
</evidence>
<evidence type="ECO:0000256" key="16">
    <source>
        <dbReference type="ARBA" id="ARBA00047899"/>
    </source>
</evidence>
<dbReference type="Pfam" id="PF00069">
    <property type="entry name" value="Pkinase"/>
    <property type="match status" value="1"/>
</dbReference>
<evidence type="ECO:0000256" key="1">
    <source>
        <dbReference type="ARBA" id="ARBA00004167"/>
    </source>
</evidence>
<evidence type="ECO:0000256" key="15">
    <source>
        <dbReference type="ARBA" id="ARBA00023180"/>
    </source>
</evidence>
<evidence type="ECO:0000313" key="22">
    <source>
        <dbReference type="EMBL" id="KAL0390856.1"/>
    </source>
</evidence>
<evidence type="ECO:0000256" key="11">
    <source>
        <dbReference type="ARBA" id="ARBA00022840"/>
    </source>
</evidence>
<dbReference type="EMBL" id="JACGWM010000002">
    <property type="protein sequence ID" value="KAL0390856.1"/>
    <property type="molecule type" value="Genomic_DNA"/>
</dbReference>
<evidence type="ECO:0000256" key="6">
    <source>
        <dbReference type="ARBA" id="ARBA00022692"/>
    </source>
</evidence>
<organism evidence="22">
    <name type="scientific">Sesamum calycinum</name>
    <dbReference type="NCBI Taxonomy" id="2727403"/>
    <lineage>
        <taxon>Eukaryota</taxon>
        <taxon>Viridiplantae</taxon>
        <taxon>Streptophyta</taxon>
        <taxon>Embryophyta</taxon>
        <taxon>Tracheophyta</taxon>
        <taxon>Spermatophyta</taxon>
        <taxon>Magnoliopsida</taxon>
        <taxon>eudicotyledons</taxon>
        <taxon>Gunneridae</taxon>
        <taxon>Pentapetalae</taxon>
        <taxon>asterids</taxon>
        <taxon>lamiids</taxon>
        <taxon>Lamiales</taxon>
        <taxon>Pedaliaceae</taxon>
        <taxon>Sesamum</taxon>
    </lineage>
</organism>
<evidence type="ECO:0000256" key="17">
    <source>
        <dbReference type="ARBA" id="ARBA00048679"/>
    </source>
</evidence>
<comment type="caution">
    <text evidence="22">The sequence shown here is derived from an EMBL/GenBank/DDBJ whole genome shotgun (WGS) entry which is preliminary data.</text>
</comment>
<dbReference type="PROSITE" id="PS00108">
    <property type="entry name" value="PROTEIN_KINASE_ST"/>
    <property type="match status" value="1"/>
</dbReference>